<keyword evidence="2" id="KW-1185">Reference proteome</keyword>
<proteinExistence type="predicted"/>
<gene>
    <name evidence="1" type="ORF">ACCO45_011993</name>
</gene>
<dbReference type="Proteomes" id="UP001638806">
    <property type="component" value="Unassembled WGS sequence"/>
</dbReference>
<dbReference type="EMBL" id="JBGNUJ010000011">
    <property type="protein sequence ID" value="KAL3954037.1"/>
    <property type="molecule type" value="Genomic_DNA"/>
</dbReference>
<sequence length="235" mass="25183">MRAMWLPAKADDYEDACNEGLASEPDGDLPPRGGSMTTPTMANARLAWSSYLLVLFSVLGRDRAGCCCRRGSAEPLADRLPVFDPIGWGSRGSAGAATPGRRREPQPATVGSRSYAGDAELVWALYLSSSLPRLSLSLGRGTYTVLQTPRRSHNLQRAAMKYDIILSAPNSRGFWPAQAWDSPTATCDLYSGPGRVVFGWTTGETLSQCNAVISAILSPLQGCTHLGFLQGRTSA</sequence>
<reference evidence="1" key="1">
    <citation type="submission" date="2024-12" db="EMBL/GenBank/DDBJ databases">
        <title>Comparative genomics and development of molecular markers within Purpureocillium lilacinum and among Purpureocillium species.</title>
        <authorList>
            <person name="Yeh Z.-Y."/>
            <person name="Ni N.-T."/>
            <person name="Lo P.-H."/>
            <person name="Mushyakhwo K."/>
            <person name="Lin C.-F."/>
            <person name="Nai Y.-S."/>
        </authorList>
    </citation>
    <scope>NUCLEOTIDE SEQUENCE</scope>
    <source>
        <strain evidence="1">NCHU-NPUST-175</strain>
    </source>
</reference>
<evidence type="ECO:0000313" key="1">
    <source>
        <dbReference type="EMBL" id="KAL3954037.1"/>
    </source>
</evidence>
<organism evidence="1 2">
    <name type="scientific">Purpureocillium lilacinum</name>
    <name type="common">Paecilomyces lilacinus</name>
    <dbReference type="NCBI Taxonomy" id="33203"/>
    <lineage>
        <taxon>Eukaryota</taxon>
        <taxon>Fungi</taxon>
        <taxon>Dikarya</taxon>
        <taxon>Ascomycota</taxon>
        <taxon>Pezizomycotina</taxon>
        <taxon>Sordariomycetes</taxon>
        <taxon>Hypocreomycetidae</taxon>
        <taxon>Hypocreales</taxon>
        <taxon>Ophiocordycipitaceae</taxon>
        <taxon>Purpureocillium</taxon>
    </lineage>
</organism>
<protein>
    <submittedName>
        <fullName evidence="1">Uncharacterized protein</fullName>
    </submittedName>
</protein>
<comment type="caution">
    <text evidence="1">The sequence shown here is derived from an EMBL/GenBank/DDBJ whole genome shotgun (WGS) entry which is preliminary data.</text>
</comment>
<evidence type="ECO:0000313" key="2">
    <source>
        <dbReference type="Proteomes" id="UP001638806"/>
    </source>
</evidence>
<accession>A0ACC4DCG3</accession>
<name>A0ACC4DCG3_PURLI</name>